<gene>
    <name evidence="2" type="ORF">DPX16_8331</name>
</gene>
<accession>A0A3N0ZAS0</accession>
<organism evidence="2 3">
    <name type="scientific">Anabarilius grahami</name>
    <name type="common">Kanglang fish</name>
    <name type="synonym">Barilius grahami</name>
    <dbReference type="NCBI Taxonomy" id="495550"/>
    <lineage>
        <taxon>Eukaryota</taxon>
        <taxon>Metazoa</taxon>
        <taxon>Chordata</taxon>
        <taxon>Craniata</taxon>
        <taxon>Vertebrata</taxon>
        <taxon>Euteleostomi</taxon>
        <taxon>Actinopterygii</taxon>
        <taxon>Neopterygii</taxon>
        <taxon>Teleostei</taxon>
        <taxon>Ostariophysi</taxon>
        <taxon>Cypriniformes</taxon>
        <taxon>Xenocyprididae</taxon>
        <taxon>Xenocypridinae</taxon>
        <taxon>Xenocypridinae incertae sedis</taxon>
        <taxon>Anabarilius</taxon>
    </lineage>
</organism>
<name>A0A3N0ZAS0_ANAGA</name>
<protein>
    <submittedName>
        <fullName evidence="2">Uncharacterized protein</fullName>
    </submittedName>
</protein>
<dbReference type="OrthoDB" id="8882556at2759"/>
<dbReference type="AlphaFoldDB" id="A0A3N0ZAS0"/>
<evidence type="ECO:0000256" key="1">
    <source>
        <dbReference type="SAM" id="MobiDB-lite"/>
    </source>
</evidence>
<keyword evidence="3" id="KW-1185">Reference proteome</keyword>
<feature type="region of interest" description="Disordered" evidence="1">
    <location>
        <begin position="1"/>
        <end position="22"/>
    </location>
</feature>
<sequence length="115" mass="12833">MEETDAGNGTGTQGCELERSGDGGLDEVQMHLACLPERYMRAKFSLSAYMFCWTVVKLCQRLSPSAVLPQLLWTGGVTCHISPDPVLNLRAGFRPLHWLRQTLMWQADDSHGLPE</sequence>
<evidence type="ECO:0000313" key="2">
    <source>
        <dbReference type="EMBL" id="ROL55483.1"/>
    </source>
</evidence>
<dbReference type="Proteomes" id="UP000281406">
    <property type="component" value="Unassembled WGS sequence"/>
</dbReference>
<reference evidence="2 3" key="1">
    <citation type="submission" date="2018-10" db="EMBL/GenBank/DDBJ databases">
        <title>Genome assembly for a Yunnan-Guizhou Plateau 3E fish, Anabarilius grahami (Regan), and its evolutionary and genetic applications.</title>
        <authorList>
            <person name="Jiang W."/>
        </authorList>
    </citation>
    <scope>NUCLEOTIDE SEQUENCE [LARGE SCALE GENOMIC DNA]</scope>
    <source>
        <strain evidence="2">AG-KIZ</strain>
        <tissue evidence="2">Muscle</tissue>
    </source>
</reference>
<proteinExistence type="predicted"/>
<comment type="caution">
    <text evidence="2">The sequence shown here is derived from an EMBL/GenBank/DDBJ whole genome shotgun (WGS) entry which is preliminary data.</text>
</comment>
<evidence type="ECO:0000313" key="3">
    <source>
        <dbReference type="Proteomes" id="UP000281406"/>
    </source>
</evidence>
<dbReference type="EMBL" id="RJVU01000233">
    <property type="protein sequence ID" value="ROL55483.1"/>
    <property type="molecule type" value="Genomic_DNA"/>
</dbReference>